<dbReference type="InterPro" id="IPR050357">
    <property type="entry name" value="Arrestin_domain-protein"/>
</dbReference>
<feature type="domain" description="Arrestin C-terminal-like" evidence="3">
    <location>
        <begin position="177"/>
        <end position="312"/>
    </location>
</feature>
<dbReference type="AlphaFoldDB" id="A0A6A7GAG3"/>
<sequence>MAPPASVTIVFLQQTAVYFPGQTVVGRVEVTNAKPVKCEGISMKFECSARVNFSVVEDFSTTKGKSKTERRFYQGQEESYKSKYFLWSDPSQELAAGSHQYPFSFVIPHSCPGSFQCKFGYVLHYCQASIIRVGMSKKIFSKRPYCVNSLLDLNMNPANKVSQQMQGMKTLCCLCCRSGPISATIRVDRTGYVPGEAIVICGEINNASNRKVNYTKVELFMMVTLTGKDFRGISRNKEESCKLMEFSKPEIPEGGDCFWEGHHLIIPPLPASGLIGCNIINIVYNLKFTVQPKIPATPLILTFPITIGSIPLHETFGNFVGGPMPYPSPSPAVGFSEKAGLDTSGEQPPHPSAPMALEDPPAYSVPYIPAFESYPDLPPPSYYRATSEDLQCVPSAPAMGDSSDDDADEQTDFMKTFAPTYVSYNLKK</sequence>
<evidence type="ECO:0000256" key="2">
    <source>
        <dbReference type="SAM" id="MobiDB-lite"/>
    </source>
</evidence>
<dbReference type="GO" id="GO:0015031">
    <property type="term" value="P:protein transport"/>
    <property type="evidence" value="ECO:0007669"/>
    <property type="project" value="TreeGrafter"/>
</dbReference>
<organism evidence="4">
    <name type="scientific">Hirondellea gigas</name>
    <dbReference type="NCBI Taxonomy" id="1518452"/>
    <lineage>
        <taxon>Eukaryota</taxon>
        <taxon>Metazoa</taxon>
        <taxon>Ecdysozoa</taxon>
        <taxon>Arthropoda</taxon>
        <taxon>Crustacea</taxon>
        <taxon>Multicrustacea</taxon>
        <taxon>Malacostraca</taxon>
        <taxon>Eumalacostraca</taxon>
        <taxon>Peracarida</taxon>
        <taxon>Amphipoda</taxon>
        <taxon>Amphilochidea</taxon>
        <taxon>Lysianassida</taxon>
        <taxon>Lysianassidira</taxon>
        <taxon>Lysianassoidea</taxon>
        <taxon>Lysianassidae</taxon>
        <taxon>Hirondellea</taxon>
    </lineage>
</organism>
<dbReference type="Pfam" id="PF02752">
    <property type="entry name" value="Arrestin_C"/>
    <property type="match status" value="1"/>
</dbReference>
<comment type="similarity">
    <text evidence="1">Belongs to the arrestin family.</text>
</comment>
<evidence type="ECO:0000313" key="4">
    <source>
        <dbReference type="EMBL" id="LAC27152.1"/>
    </source>
</evidence>
<dbReference type="InterPro" id="IPR014752">
    <property type="entry name" value="Arrestin-like_C"/>
</dbReference>
<accession>A0A6A7GAG3</accession>
<dbReference type="SUPFAM" id="SSF81296">
    <property type="entry name" value="E set domains"/>
    <property type="match status" value="2"/>
</dbReference>
<dbReference type="InterPro" id="IPR011022">
    <property type="entry name" value="Arrestin_C-like"/>
</dbReference>
<dbReference type="Gene3D" id="2.60.40.640">
    <property type="match status" value="2"/>
</dbReference>
<dbReference type="InterPro" id="IPR014756">
    <property type="entry name" value="Ig_E-set"/>
</dbReference>
<dbReference type="PANTHER" id="PTHR11188">
    <property type="entry name" value="ARRESTIN DOMAIN CONTAINING PROTEIN"/>
    <property type="match status" value="1"/>
</dbReference>
<dbReference type="PANTHER" id="PTHR11188:SF176">
    <property type="entry name" value="ARRESTIN DOMAIN-CONTAINING PROTEIN 1"/>
    <property type="match status" value="1"/>
</dbReference>
<dbReference type="InterPro" id="IPR011021">
    <property type="entry name" value="Arrestin-like_N"/>
</dbReference>
<protein>
    <submittedName>
        <fullName evidence="4">Arrestin domain-containing protein 3-like</fullName>
    </submittedName>
</protein>
<reference evidence="4" key="1">
    <citation type="submission" date="2017-11" db="EMBL/GenBank/DDBJ databases">
        <title>The sensing device of the deep-sea amphipod.</title>
        <authorList>
            <person name="Kobayashi H."/>
            <person name="Nagahama T."/>
            <person name="Arai W."/>
            <person name="Sasagawa Y."/>
            <person name="Umeda M."/>
            <person name="Hayashi T."/>
            <person name="Nikaido I."/>
            <person name="Watanabe H."/>
            <person name="Oguri K."/>
            <person name="Kitazato H."/>
            <person name="Fujioka K."/>
            <person name="Kido Y."/>
            <person name="Takami H."/>
        </authorList>
    </citation>
    <scope>NUCLEOTIDE SEQUENCE</scope>
    <source>
        <tissue evidence="4">Whole body</tissue>
    </source>
</reference>
<evidence type="ECO:0000256" key="1">
    <source>
        <dbReference type="ARBA" id="ARBA00005298"/>
    </source>
</evidence>
<dbReference type="Pfam" id="PF00339">
    <property type="entry name" value="Arrestin_N"/>
    <property type="match status" value="1"/>
</dbReference>
<proteinExistence type="evidence at transcript level"/>
<dbReference type="EMBL" id="IACT01008040">
    <property type="protein sequence ID" value="LAC27152.1"/>
    <property type="molecule type" value="mRNA"/>
</dbReference>
<name>A0A6A7GAG3_9CRUS</name>
<dbReference type="GO" id="GO:0005737">
    <property type="term" value="C:cytoplasm"/>
    <property type="evidence" value="ECO:0007669"/>
    <property type="project" value="TreeGrafter"/>
</dbReference>
<evidence type="ECO:0000259" key="3">
    <source>
        <dbReference type="SMART" id="SM01017"/>
    </source>
</evidence>
<feature type="region of interest" description="Disordered" evidence="2">
    <location>
        <begin position="331"/>
        <end position="356"/>
    </location>
</feature>
<dbReference type="SMART" id="SM01017">
    <property type="entry name" value="Arrestin_C"/>
    <property type="match status" value="1"/>
</dbReference>